<dbReference type="PANTHER" id="PTHR10514">
    <property type="entry name" value="ANGIOTENSIN-CONVERTING ENZYME"/>
    <property type="match status" value="1"/>
</dbReference>
<feature type="active site" description="Proton acceptor 1" evidence="5">
    <location>
        <position position="367"/>
    </location>
</feature>
<evidence type="ECO:0000256" key="7">
    <source>
        <dbReference type="PIRSR" id="PIRSR601548-11"/>
    </source>
</evidence>
<keyword evidence="13" id="KW-0645">Protease</keyword>
<dbReference type="GO" id="GO:0005886">
    <property type="term" value="C:plasma membrane"/>
    <property type="evidence" value="ECO:0007669"/>
    <property type="project" value="TreeGrafter"/>
</dbReference>
<evidence type="ECO:0000256" key="2">
    <source>
        <dbReference type="ARBA" id="ARBA00022729"/>
    </source>
</evidence>
<dbReference type="EC" id="3.4.-.-" evidence="13"/>
<dbReference type="CDD" id="cd06461">
    <property type="entry name" value="M2_ACE"/>
    <property type="match status" value="1"/>
</dbReference>
<feature type="disulfide bond" evidence="10 12">
    <location>
        <begin position="335"/>
        <end position="353"/>
    </location>
</feature>
<dbReference type="GO" id="GO:0046872">
    <property type="term" value="F:metal ion binding"/>
    <property type="evidence" value="ECO:0007669"/>
    <property type="project" value="UniProtKB-KW"/>
</dbReference>
<dbReference type="InterPro" id="IPR001548">
    <property type="entry name" value="Peptidase_M2"/>
</dbReference>
<evidence type="ECO:0000256" key="4">
    <source>
        <dbReference type="ARBA" id="ARBA00023180"/>
    </source>
</evidence>
<evidence type="ECO:0000256" key="5">
    <source>
        <dbReference type="PIRSR" id="PIRSR601548-1"/>
    </source>
</evidence>
<dbReference type="Gene3D" id="1.10.1370.30">
    <property type="match status" value="2"/>
</dbReference>
<feature type="glycosylation site" description="N-linked (GlcNAc...) asparagine; partial" evidence="6">
    <location>
        <position position="321"/>
    </location>
</feature>
<comment type="cofactor">
    <cofactor evidence="13">
        <name>Zn(2+)</name>
        <dbReference type="ChEBI" id="CHEBI:29105"/>
    </cofactor>
    <text evidence="13">Binds 1 zinc ion per subunit.</text>
</comment>
<feature type="active site" description="Proton acceptor 2" evidence="7">
    <location>
        <position position="367"/>
    </location>
</feature>
<dbReference type="AlphaFoldDB" id="A0A1B6CXA7"/>
<comment type="similarity">
    <text evidence="1 12 13">Belongs to the peptidase M2 family.</text>
</comment>
<dbReference type="GO" id="GO:0004180">
    <property type="term" value="F:carboxypeptidase activity"/>
    <property type="evidence" value="ECO:0007669"/>
    <property type="project" value="UniProtKB-KW"/>
</dbReference>
<accession>A0A1B6CXA7</accession>
<feature type="binding site" evidence="8">
    <location>
        <position position="205"/>
    </location>
    <ligand>
        <name>chloride</name>
        <dbReference type="ChEBI" id="CHEBI:17996"/>
        <label>1</label>
    </ligand>
</feature>
<feature type="chain" id="PRO_5008580740" description="Angiotensin-converting enzyme" evidence="14">
    <location>
        <begin position="17"/>
        <end position="607"/>
    </location>
</feature>
<keyword evidence="13" id="KW-0378">Hydrolase</keyword>
<feature type="non-terminal residue" evidence="15">
    <location>
        <position position="1"/>
    </location>
</feature>
<dbReference type="GO" id="GO:0008241">
    <property type="term" value="F:peptidyl-dipeptidase activity"/>
    <property type="evidence" value="ECO:0007669"/>
    <property type="project" value="InterPro"/>
</dbReference>
<evidence type="ECO:0000256" key="10">
    <source>
        <dbReference type="PIRSR" id="PIRSR601548-4"/>
    </source>
</evidence>
<reference evidence="15" key="1">
    <citation type="submission" date="2015-12" db="EMBL/GenBank/DDBJ databases">
        <title>De novo transcriptome assembly of four potential Pierce s Disease insect vectors from Arizona vineyards.</title>
        <authorList>
            <person name="Tassone E.E."/>
        </authorList>
    </citation>
    <scope>NUCLEOTIDE SEQUENCE</scope>
</reference>
<dbReference type="PROSITE" id="PS52011">
    <property type="entry name" value="PEPTIDASE_M2"/>
    <property type="match status" value="1"/>
</dbReference>
<dbReference type="GO" id="GO:0006508">
    <property type="term" value="P:proteolysis"/>
    <property type="evidence" value="ECO:0007669"/>
    <property type="project" value="UniProtKB-KW"/>
</dbReference>
<keyword evidence="9 13" id="KW-0862">Zinc</keyword>
<feature type="binding site" evidence="11">
    <location>
        <position position="370"/>
    </location>
    <ligand>
        <name>Zn(2+)</name>
        <dbReference type="ChEBI" id="CHEBI:29105"/>
        <label>2</label>
        <note>catalytic</note>
    </ligand>
</feature>
<comment type="caution">
    <text evidence="12">Lacks conserved residue(s) required for the propagation of feature annotation.</text>
</comment>
<name>A0A1B6CXA7_9HEMI</name>
<evidence type="ECO:0000256" key="3">
    <source>
        <dbReference type="ARBA" id="ARBA00023157"/>
    </source>
</evidence>
<dbReference type="EMBL" id="GEDC01019198">
    <property type="protein sequence ID" value="JAS18100.1"/>
    <property type="molecule type" value="Transcribed_RNA"/>
</dbReference>
<keyword evidence="13" id="KW-0482">Metalloprotease</keyword>
<evidence type="ECO:0000256" key="9">
    <source>
        <dbReference type="PIRSR" id="PIRSR601548-3"/>
    </source>
</evidence>
<feature type="active site" description="Proton donor 1" evidence="5">
    <location>
        <position position="496"/>
    </location>
</feature>
<feature type="disulfide bond" evidence="10">
    <location>
        <begin position="521"/>
        <end position="540"/>
    </location>
</feature>
<feature type="binding site" evidence="9">
    <location>
        <position position="394"/>
    </location>
    <ligand>
        <name>Zn(2+)</name>
        <dbReference type="ChEBI" id="CHEBI:29105"/>
        <label>1</label>
        <note>catalytic</note>
    </ligand>
</feature>
<dbReference type="PRINTS" id="PR00791">
    <property type="entry name" value="PEPDIPTASEA"/>
</dbReference>
<sequence length="607" mass="70466">IIKLVTVYLFIICADAVNVTLREEARRFLKHYNEEDCKWAYHREVVDWAYATNMTDYNLKIKEDFYATPKNITKIEYPWKDFDDPKMLRCAKKNRLLNTKEQQAQIDAVVNEKSLVIDEMVKISNELRVCNYTNASDCSLGSYPELFDMFTTSNDPEEMKYYWLTFMNALTPQLRPLYEKYIELSTKEAKLSNYSNMADKWIDSYEDPPVAEFEQKMINIYNQMKPLYTQLFVFIRKRFFDLYGPEVINRTGPLPIHLLGSINGLGLDLIIDKIKPFINKPSIDVTDEIVKQNITPKGLAHICEDFYTSLGLPPMPDSFWNNSLFEAPEDRDSNCFETAWDFHNGKDYRVLVCGTPNMDTLLGFCHEMGHLKYFMGYKDQPCCFREYANLGVNEGLADTGGLSVITIQRMGRLGLIKSCRIDPEIEINRLFYAAVSKVAYQPFSLLLEIWRYRYFRGQVTNENSNAAWWDLRLEYQGVAPPEPRSEKYLDSLSKSHVISDAQFIMYFLASIFQFQFHESLCIAANEYDPNDPDSPTLDECDIYGSKQAGKLLKSMFEIGSSKTWQYAVEAITGQQKISATPILGYYKKLYDWLVTENARTGEYIGWL</sequence>
<feature type="signal peptide" evidence="14">
    <location>
        <begin position="1"/>
        <end position="16"/>
    </location>
</feature>
<feature type="glycosylation site" description="N-linked (GlcNAc...) (complex) asparagine" evidence="6">
    <location>
        <position position="71"/>
    </location>
</feature>
<feature type="binding site" evidence="9">
    <location>
        <position position="370"/>
    </location>
    <ligand>
        <name>Zn(2+)</name>
        <dbReference type="ChEBI" id="CHEBI:29105"/>
        <label>1</label>
        <note>catalytic</note>
    </ligand>
</feature>
<dbReference type="Pfam" id="PF01401">
    <property type="entry name" value="Peptidase_M2"/>
    <property type="match status" value="1"/>
</dbReference>
<keyword evidence="4 6" id="KW-0325">Glycoprotein</keyword>
<evidence type="ECO:0000256" key="1">
    <source>
        <dbReference type="ARBA" id="ARBA00008139"/>
    </source>
</evidence>
<evidence type="ECO:0000256" key="6">
    <source>
        <dbReference type="PIRSR" id="PIRSR601548-10"/>
    </source>
</evidence>
<evidence type="ECO:0000256" key="13">
    <source>
        <dbReference type="RuleBase" id="RU361144"/>
    </source>
</evidence>
<proteinExistence type="inferred from homology"/>
<feature type="glycosylation site" description="N-linked (GlcNAc...) asparagine" evidence="6">
    <location>
        <position position="53"/>
    </location>
</feature>
<dbReference type="PANTHER" id="PTHR10514:SF27">
    <property type="entry name" value="ANGIOTENSIN-CONVERTING ENZYME"/>
    <property type="match status" value="1"/>
</dbReference>
<keyword evidence="3 10" id="KW-1015">Disulfide bond</keyword>
<feature type="binding site" evidence="11">
    <location>
        <position position="366"/>
    </location>
    <ligand>
        <name>Zn(2+)</name>
        <dbReference type="ChEBI" id="CHEBI:29105"/>
        <label>2</label>
        <note>catalytic</note>
    </ligand>
</feature>
<evidence type="ECO:0000313" key="15">
    <source>
        <dbReference type="EMBL" id="JAS18100.1"/>
    </source>
</evidence>
<dbReference type="SUPFAM" id="SSF55486">
    <property type="entry name" value="Metalloproteases ('zincins'), catalytic domain"/>
    <property type="match status" value="1"/>
</dbReference>
<evidence type="ECO:0000256" key="14">
    <source>
        <dbReference type="SAM" id="SignalP"/>
    </source>
</evidence>
<feature type="binding site" evidence="9">
    <location>
        <position position="366"/>
    </location>
    <ligand>
        <name>Zn(2+)</name>
        <dbReference type="ChEBI" id="CHEBI:29105"/>
        <label>1</label>
        <note>catalytic</note>
    </ligand>
</feature>
<organism evidence="15">
    <name type="scientific">Clastoptera arizonana</name>
    <name type="common">Arizona spittle bug</name>
    <dbReference type="NCBI Taxonomy" id="38151"/>
    <lineage>
        <taxon>Eukaryota</taxon>
        <taxon>Metazoa</taxon>
        <taxon>Ecdysozoa</taxon>
        <taxon>Arthropoda</taxon>
        <taxon>Hexapoda</taxon>
        <taxon>Insecta</taxon>
        <taxon>Pterygota</taxon>
        <taxon>Neoptera</taxon>
        <taxon>Paraneoptera</taxon>
        <taxon>Hemiptera</taxon>
        <taxon>Auchenorrhyncha</taxon>
        <taxon>Cercopoidea</taxon>
        <taxon>Clastopteridae</taxon>
        <taxon>Clastoptera</taxon>
    </lineage>
</organism>
<protein>
    <recommendedName>
        <fullName evidence="13">Angiotensin-converting enzyme</fullName>
        <ecNumber evidence="13">3.4.-.-</ecNumber>
    </recommendedName>
</protein>
<feature type="disulfide bond" evidence="10 12">
    <location>
        <begin position="130"/>
        <end position="138"/>
    </location>
</feature>
<dbReference type="GO" id="GO:0008237">
    <property type="term" value="F:metallopeptidase activity"/>
    <property type="evidence" value="ECO:0007669"/>
    <property type="project" value="UniProtKB-KW"/>
</dbReference>
<gene>
    <name evidence="15" type="ORF">g.12539</name>
</gene>
<keyword evidence="9 13" id="KW-0479">Metal-binding</keyword>
<evidence type="ECO:0000256" key="12">
    <source>
        <dbReference type="PROSITE-ProRule" id="PRU01355"/>
    </source>
</evidence>
<evidence type="ECO:0000256" key="11">
    <source>
        <dbReference type="PIRSR" id="PIRSR601548-8"/>
    </source>
</evidence>
<keyword evidence="2 14" id="KW-0732">Signal</keyword>
<feature type="active site" description="Proton donor 2" evidence="7">
    <location>
        <position position="496"/>
    </location>
</feature>
<keyword evidence="13" id="KW-0121">Carboxypeptidase</keyword>
<feature type="binding site" evidence="11">
    <location>
        <position position="394"/>
    </location>
    <ligand>
        <name>Zn(2+)</name>
        <dbReference type="ChEBI" id="CHEBI:29105"/>
        <label>2</label>
        <note>catalytic</note>
    </ligand>
</feature>
<evidence type="ECO:0000256" key="8">
    <source>
        <dbReference type="PIRSR" id="PIRSR601548-2"/>
    </source>
</evidence>